<gene>
    <name evidence="1" type="ORF">NCTC10684_02652</name>
</gene>
<dbReference type="RefSeq" id="WP_115731583.1">
    <property type="nucleotide sequence ID" value="NZ_BAAAVY010000002.1"/>
</dbReference>
<proteinExistence type="predicted"/>
<protein>
    <submittedName>
        <fullName evidence="1">Uncharacterized protein</fullName>
    </submittedName>
</protein>
<organism evidence="1 2">
    <name type="scientific">Aminobacter aminovorans</name>
    <name type="common">Chelatobacter heintzii</name>
    <dbReference type="NCBI Taxonomy" id="83263"/>
    <lineage>
        <taxon>Bacteria</taxon>
        <taxon>Pseudomonadati</taxon>
        <taxon>Pseudomonadota</taxon>
        <taxon>Alphaproteobacteria</taxon>
        <taxon>Hyphomicrobiales</taxon>
        <taxon>Phyllobacteriaceae</taxon>
        <taxon>Aminobacter</taxon>
    </lineage>
</organism>
<reference evidence="1 2" key="1">
    <citation type="submission" date="2018-06" db="EMBL/GenBank/DDBJ databases">
        <authorList>
            <consortium name="Pathogen Informatics"/>
            <person name="Doyle S."/>
        </authorList>
    </citation>
    <scope>NUCLEOTIDE SEQUENCE [LARGE SCALE GENOMIC DNA]</scope>
    <source>
        <strain evidence="1 2">NCTC10684</strain>
    </source>
</reference>
<dbReference type="OrthoDB" id="8114735at2"/>
<dbReference type="Proteomes" id="UP000254701">
    <property type="component" value="Unassembled WGS sequence"/>
</dbReference>
<dbReference type="EMBL" id="UFSM01000001">
    <property type="protein sequence ID" value="SUU89412.1"/>
    <property type="molecule type" value="Genomic_DNA"/>
</dbReference>
<evidence type="ECO:0000313" key="1">
    <source>
        <dbReference type="EMBL" id="SUU89412.1"/>
    </source>
</evidence>
<accession>A0A380WM67</accession>
<name>A0A380WM67_AMIAI</name>
<sequence>MDILAIQPSTITVDIKHPATGAPIGLKVECVSLEDDRVKQVERSIKNRALRGGRNTVTAEKIEDNTVEILTAAVVGWNWADGLTLGDLKNPPLSKINVGKLLAAGWIAKQIDQALGDEAAFFSNSGQSSPIT</sequence>
<evidence type="ECO:0000313" key="2">
    <source>
        <dbReference type="Proteomes" id="UP000254701"/>
    </source>
</evidence>
<dbReference type="AlphaFoldDB" id="A0A380WM67"/>